<dbReference type="EMBL" id="DAARAS010000009">
    <property type="protein sequence ID" value="HAE1647750.1"/>
    <property type="molecule type" value="Genomic_DNA"/>
</dbReference>
<evidence type="ECO:0000313" key="14">
    <source>
        <dbReference type="EMBL" id="HAB2324052.1"/>
    </source>
</evidence>
<dbReference type="EMBL" id="RSHK01000003">
    <property type="protein sequence ID" value="MIE68619.1"/>
    <property type="molecule type" value="Genomic_DNA"/>
</dbReference>
<dbReference type="AlphaFoldDB" id="A0A2I5HJJ0"/>
<dbReference type="EMBL" id="DAAFZM010000002">
    <property type="protein sequence ID" value="HAB2183537.1"/>
    <property type="molecule type" value="Genomic_DNA"/>
</dbReference>
<gene>
    <name evidence="7" type="ORF">AH359_08460</name>
    <name evidence="8" type="ORF">B4V94_07670</name>
    <name evidence="2" type="ORF">CNQ75_15115</name>
    <name evidence="4" type="ORF">CTQ69_02790</name>
    <name evidence="6" type="ORF">DLB95_07230</name>
    <name evidence="36" type="ORF">EL06_03730</name>
    <name evidence="5" type="ORF">FNI27_07510</name>
    <name evidence="31" type="ORF">G0D47_02110</name>
    <name evidence="32" type="ORF">G2916_05840</name>
    <name evidence="35" type="ORF">G2974_04685</name>
    <name evidence="34" type="ORF">G2997_04295</name>
    <name evidence="33" type="ORF">G3A00_04080</name>
    <name evidence="26" type="ORF">GB016_03875</name>
    <name evidence="11" type="ORF">GB034_07675</name>
    <name evidence="12" type="ORF">GB088_03745</name>
    <name evidence="28" type="ORF">GB236_04385</name>
    <name evidence="29" type="ORF">GB246_10415</name>
    <name evidence="14" type="ORF">GB337_03185</name>
    <name evidence="13" type="ORF">GB348_02215</name>
    <name evidence="30" type="ORF">GB480_03920</name>
    <name evidence="27" type="ORF">GBS30_01950</name>
    <name evidence="16" type="ORF">GBV97_07900</name>
    <name evidence="15" type="ORF">GBW00_02275</name>
    <name evidence="18" type="ORF">GBX19_08985</name>
    <name evidence="17" type="ORF">GBX62_02525</name>
    <name evidence="9" type="ORF">GBY11_06175</name>
    <name evidence="20" type="ORF">GBY15_06235</name>
    <name evidence="19" type="ORF">GBY29_12720</name>
    <name evidence="21" type="ORF">GBY49_11610</name>
    <name evidence="22" type="ORF">GBZ04_06740</name>
    <name evidence="10" type="ORF">GBZ10_02445</name>
    <name evidence="23" type="ORF">GBZ12_01505</name>
    <name evidence="24" type="ORF">GBZ37_03535</name>
    <name evidence="25" type="ORF">GBZ41_08805</name>
    <name evidence="3" type="ORF">PG27_00280</name>
</gene>
<evidence type="ECO:0000313" key="13">
    <source>
        <dbReference type="EMBL" id="HAB2183537.1"/>
    </source>
</evidence>
<evidence type="ECO:0000313" key="34">
    <source>
        <dbReference type="EMBL" id="HAE1593924.1"/>
    </source>
</evidence>
<dbReference type="EMBL" id="AAGLNK010000001">
    <property type="protein sequence ID" value="EBP3691748.1"/>
    <property type="molecule type" value="Genomic_DNA"/>
</dbReference>
<reference evidence="9" key="2">
    <citation type="journal article" date="2018" name="Genome Biol.">
        <title>SKESA: strategic k-mer extension for scrupulous assemblies.</title>
        <authorList>
            <person name="Souvorov A."/>
            <person name="Agarwala R."/>
            <person name="Lipman D.J."/>
        </authorList>
    </citation>
    <scope>NUCLEOTIDE SEQUENCE</scope>
    <source>
        <strain evidence="31">11-1391</strain>
        <strain evidence="9">Salmonella enterica</strain>
    </source>
</reference>
<dbReference type="EMBL" id="DAAHAQ010000007">
    <property type="protein sequence ID" value="HAB5328473.1"/>
    <property type="molecule type" value="Genomic_DNA"/>
</dbReference>
<evidence type="ECO:0000313" key="20">
    <source>
        <dbReference type="EMBL" id="HAB4099334.1"/>
    </source>
</evidence>
<dbReference type="EMBL" id="DAAGOZ010000002">
    <property type="protein sequence ID" value="HAB3962944.1"/>
    <property type="molecule type" value="Genomic_DNA"/>
</dbReference>
<dbReference type="EMBL" id="DAAGVM010000030">
    <property type="protein sequence ID" value="HAB4723874.1"/>
    <property type="molecule type" value="Genomic_DNA"/>
</dbReference>
<dbReference type="Proteomes" id="UP000839735">
    <property type="component" value="Unassembled WGS sequence"/>
</dbReference>
<reference evidence="4" key="5">
    <citation type="submission" date="2018-08" db="EMBL/GenBank/DDBJ databases">
        <authorList>
            <person name="Ashton P.M."/>
            <person name="Dallman T."/>
            <person name="Nair S."/>
            <person name="De Pinna E."/>
            <person name="Peters T."/>
            <person name="Grant K."/>
        </authorList>
    </citation>
    <scope>NUCLEOTIDE SEQUENCE [LARGE SCALE GENOMIC DNA]</scope>
    <source>
        <strain evidence="4">294779</strain>
        <strain evidence="6">474878</strain>
        <strain evidence="5">481463</strain>
    </source>
</reference>
<evidence type="ECO:0000313" key="32">
    <source>
        <dbReference type="EMBL" id="HAE1264098.1"/>
    </source>
</evidence>
<evidence type="ECO:0000313" key="25">
    <source>
        <dbReference type="EMBL" id="HAB4723874.1"/>
    </source>
</evidence>
<evidence type="ECO:0000313" key="29">
    <source>
        <dbReference type="EMBL" id="HAB5841233.1"/>
    </source>
</evidence>
<dbReference type="EMBL" id="AAMIRF010000007">
    <property type="protein sequence ID" value="EDH7455342.1"/>
    <property type="molecule type" value="Genomic_DNA"/>
</dbReference>
<evidence type="ECO:0000313" key="6">
    <source>
        <dbReference type="EMBL" id="ECJ4377088.1"/>
    </source>
</evidence>
<dbReference type="EMBL" id="DAAQXJ010000016">
    <property type="protein sequence ID" value="HAE1264098.1"/>
    <property type="molecule type" value="Genomic_DNA"/>
</dbReference>
<evidence type="ECO:0000313" key="21">
    <source>
        <dbReference type="EMBL" id="HAB4457020.1"/>
    </source>
</evidence>
<dbReference type="EMBL" id="AALSXK010000006">
    <property type="protein sequence ID" value="EDD0501375.1"/>
    <property type="molecule type" value="Genomic_DNA"/>
</dbReference>
<name>A0A2I5HJJ0_SALDZ</name>
<dbReference type="EMBL" id="DAAMII010000002">
    <property type="protein sequence ID" value="HAC6763508.1"/>
    <property type="molecule type" value="Genomic_DNA"/>
</dbReference>
<evidence type="ECO:0000313" key="9">
    <source>
        <dbReference type="EMBL" id="HAB1775161.1"/>
    </source>
</evidence>
<dbReference type="EMBL" id="AAIXUH010000004">
    <property type="protein sequence ID" value="ECJ2912829.1"/>
    <property type="molecule type" value="Genomic_DNA"/>
</dbReference>
<evidence type="ECO:0000313" key="23">
    <source>
        <dbReference type="EMBL" id="HAB4672588.1"/>
    </source>
</evidence>
<dbReference type="Proteomes" id="UP000230639">
    <property type="component" value="Chromosome"/>
</dbReference>
<proteinExistence type="predicted"/>
<dbReference type="EMBL" id="DAAGVB010000002">
    <property type="protein sequence ID" value="HAB4672588.1"/>
    <property type="molecule type" value="Genomic_DNA"/>
</dbReference>
<dbReference type="EMBL" id="DAAFWY010000002">
    <property type="protein sequence ID" value="HAB1845382.1"/>
    <property type="molecule type" value="Genomic_DNA"/>
</dbReference>
<dbReference type="EMBL" id="CP023345">
    <property type="protein sequence ID" value="ATW55727.1"/>
    <property type="molecule type" value="Genomic_DNA"/>
</dbReference>
<dbReference type="EMBL" id="DAAHCF010000014">
    <property type="protein sequence ID" value="HAB5477211.1"/>
    <property type="molecule type" value="Genomic_DNA"/>
</dbReference>
<dbReference type="EMBL" id="DAAHFA010000009">
    <property type="protein sequence ID" value="HAB5841233.1"/>
    <property type="molecule type" value="Genomic_DNA"/>
</dbReference>
<evidence type="ECO:0000313" key="7">
    <source>
        <dbReference type="EMBL" id="EDD0501375.1"/>
    </source>
</evidence>
<dbReference type="EMBL" id="DAAQZP010000007">
    <property type="protein sequence ID" value="HAE1593924.1"/>
    <property type="molecule type" value="Genomic_DNA"/>
</dbReference>
<evidence type="ECO:0000313" key="30">
    <source>
        <dbReference type="EMBL" id="HAB6338119.1"/>
    </source>
</evidence>
<accession>A0A2I5HJJ0</accession>
<evidence type="ECO:0000313" key="22">
    <source>
        <dbReference type="EMBL" id="HAB4464441.1"/>
    </source>
</evidence>
<reference evidence="9" key="6">
    <citation type="submission" date="2019-10" db="EMBL/GenBank/DDBJ databases">
        <authorList>
            <consortium name="NCBI Pathogen Detection Project"/>
        </authorList>
    </citation>
    <scope>NUCLEOTIDE SEQUENCE</scope>
    <source>
        <strain evidence="31">11-1391</strain>
        <strain evidence="9">Salmonella enterica</strain>
    </source>
</reference>
<dbReference type="EMBL" id="DAAFWI010000006">
    <property type="protein sequence ID" value="HAB1775161.1"/>
    <property type="molecule type" value="Genomic_DNA"/>
</dbReference>
<dbReference type="EMBL" id="DAAGBA010000005">
    <property type="protein sequence ID" value="HAB2324052.1"/>
    <property type="molecule type" value="Genomic_DNA"/>
</dbReference>
<evidence type="ECO:0000313" key="2">
    <source>
        <dbReference type="EMBL" id="ATW55727.1"/>
    </source>
</evidence>
<feature type="region of interest" description="Disordered" evidence="1">
    <location>
        <begin position="44"/>
        <end position="71"/>
    </location>
</feature>
<evidence type="ECO:0000313" key="3">
    <source>
        <dbReference type="EMBL" id="EBP3691748.1"/>
    </source>
</evidence>
<dbReference type="EMBL" id="DAAGNY010000002">
    <property type="protein sequence ID" value="HAB3840858.1"/>
    <property type="molecule type" value="Genomic_DNA"/>
</dbReference>
<evidence type="ECO:0000313" key="15">
    <source>
        <dbReference type="EMBL" id="HAB3840858.1"/>
    </source>
</evidence>
<dbReference type="EMBL" id="DAAFXY010000013">
    <property type="protein sequence ID" value="HAB1977942.1"/>
    <property type="molecule type" value="Genomic_DNA"/>
</dbReference>
<evidence type="ECO:0000256" key="1">
    <source>
        <dbReference type="SAM" id="MobiDB-lite"/>
    </source>
</evidence>
<evidence type="ECO:0000313" key="16">
    <source>
        <dbReference type="EMBL" id="HAB3923334.1"/>
    </source>
</evidence>
<evidence type="ECO:0000313" key="4">
    <source>
        <dbReference type="EMBL" id="ECC3913005.1"/>
    </source>
</evidence>
<evidence type="ECO:0000313" key="18">
    <source>
        <dbReference type="EMBL" id="HAB3977734.1"/>
    </source>
</evidence>
<evidence type="ECO:0000313" key="5">
    <source>
        <dbReference type="EMBL" id="ECJ2912829.1"/>
    </source>
</evidence>
<evidence type="ECO:0000313" key="33">
    <source>
        <dbReference type="EMBL" id="HAE1473198.1"/>
    </source>
</evidence>
<dbReference type="EMBL" id="DAAGOS010000015">
    <property type="protein sequence ID" value="HAB3923334.1"/>
    <property type="molecule type" value="Genomic_DNA"/>
</dbReference>
<reference evidence="2 37" key="1">
    <citation type="submission" date="2017-09" db="EMBL/GenBank/DDBJ databases">
        <title>Complete genome of Salmonella enterica subsp. diarizonae isolated from stool of a patient with bacterial enteropathy.</title>
        <authorList>
            <person name="Zhou J."/>
            <person name="Chen Q."/>
            <person name="Guo L."/>
            <person name="Fan J."/>
        </authorList>
    </citation>
    <scope>NUCLEOTIDE SEQUENCE [LARGE SCALE GENOMIC DNA]</scope>
    <source>
        <strain evidence="2 37">HZS154</strain>
    </source>
</reference>
<evidence type="ECO:0000313" key="24">
    <source>
        <dbReference type="EMBL" id="HAB4718557.1"/>
    </source>
</evidence>
<evidence type="ECO:0000313" key="19">
    <source>
        <dbReference type="EMBL" id="HAB4050650.1"/>
    </source>
</evidence>
<evidence type="ECO:0000313" key="12">
    <source>
        <dbReference type="EMBL" id="HAB1990352.1"/>
    </source>
</evidence>
<dbReference type="EMBL" id="DAAGPR010000027">
    <property type="protein sequence ID" value="HAB4050650.1"/>
    <property type="molecule type" value="Genomic_DNA"/>
</dbReference>
<reference evidence="8" key="4">
    <citation type="submission" date="2018-07" db="EMBL/GenBank/DDBJ databases">
        <authorList>
            <consortium name="PulseNet: The National Subtyping Network for Foodborne Disease Surveillance"/>
            <person name="Tarr C.L."/>
            <person name="Trees E."/>
            <person name="Katz L.S."/>
            <person name="Carleton-Romer H.A."/>
            <person name="Stroika S."/>
            <person name="Kucerova Z."/>
            <person name="Roache K.F."/>
            <person name="Sabol A.L."/>
            <person name="Besser J."/>
            <person name="Gerner-Smidt P."/>
        </authorList>
    </citation>
    <scope>NUCLEOTIDE SEQUENCE</scope>
    <source>
        <strain evidence="8">PNUSAS008615</strain>
    </source>
</reference>
<evidence type="ECO:0000313" key="37">
    <source>
        <dbReference type="Proteomes" id="UP000230639"/>
    </source>
</evidence>
<evidence type="ECO:0000313" key="8">
    <source>
        <dbReference type="EMBL" id="EDH7455342.1"/>
    </source>
</evidence>
<organism evidence="2 37">
    <name type="scientific">Salmonella diarizonae</name>
    <dbReference type="NCBI Taxonomy" id="59204"/>
    <lineage>
        <taxon>Bacteria</taxon>
        <taxon>Pseudomonadati</taxon>
        <taxon>Pseudomonadota</taxon>
        <taxon>Gammaproteobacteria</taxon>
        <taxon>Enterobacterales</taxon>
        <taxon>Enterobacteriaceae</taxon>
        <taxon>Salmonella</taxon>
    </lineage>
</organism>
<dbReference type="EMBL" id="DAAGVL010000003">
    <property type="protein sequence ID" value="HAB4718557.1"/>
    <property type="molecule type" value="Genomic_DNA"/>
</dbReference>
<evidence type="ECO:0000313" key="36">
    <source>
        <dbReference type="EMBL" id="MIE68619.1"/>
    </source>
</evidence>
<sequence length="71" mass="7717">MALGASGRPALTAWWRGLRKPGRSMPDKAPGVIRQPLNWRRLHPRAAFQGVPASPGQSLARPSRPGSPRVQ</sequence>
<dbReference type="EMBL" id="DAAQZS010000003">
    <property type="protein sequence ID" value="HAE1473198.1"/>
    <property type="molecule type" value="Genomic_DNA"/>
</dbReference>
<dbReference type="EMBL" id="AAIBIC010000003">
    <property type="protein sequence ID" value="ECC3913005.1"/>
    <property type="molecule type" value="Genomic_DNA"/>
</dbReference>
<dbReference type="EMBL" id="DAAGXW010000003">
    <property type="protein sequence ID" value="HAB5015739.1"/>
    <property type="molecule type" value="Genomic_DNA"/>
</dbReference>
<evidence type="ECO:0000313" key="27">
    <source>
        <dbReference type="EMBL" id="HAB5328473.1"/>
    </source>
</evidence>
<evidence type="ECO:0000313" key="31">
    <source>
        <dbReference type="EMBL" id="HAC6763508.1"/>
    </source>
</evidence>
<evidence type="ECO:0000313" key="35">
    <source>
        <dbReference type="EMBL" id="HAE1647750.1"/>
    </source>
</evidence>
<dbReference type="EMBL" id="AAIYJF010000004">
    <property type="protein sequence ID" value="ECJ4377088.1"/>
    <property type="molecule type" value="Genomic_DNA"/>
</dbReference>
<reference evidence="3" key="3">
    <citation type="submission" date="2018-07" db="EMBL/GenBank/DDBJ databases">
        <authorList>
            <consortium name="GenomeTrakr network: Whole genome sequencing for foodborne pathogen traceback"/>
        </authorList>
    </citation>
    <scope>NUCLEOTIDE SEQUENCE</scope>
    <source>
        <strain evidence="3">CFSAN008697</strain>
        <strain evidence="7">FDA00001986</strain>
        <strain evidence="36">FMA0132</strain>
    </source>
</reference>
<dbReference type="Proteomes" id="UP000839781">
    <property type="component" value="Unassembled WGS sequence"/>
</dbReference>
<evidence type="ECO:0000313" key="11">
    <source>
        <dbReference type="EMBL" id="HAB1977942.1"/>
    </source>
</evidence>
<dbReference type="EMBL" id="DAAGPC010000014">
    <property type="protein sequence ID" value="HAB3977734.1"/>
    <property type="molecule type" value="Genomic_DNA"/>
</dbReference>
<evidence type="ECO:0000313" key="28">
    <source>
        <dbReference type="EMBL" id="HAB5477211.1"/>
    </source>
</evidence>
<evidence type="ECO:0000313" key="17">
    <source>
        <dbReference type="EMBL" id="HAB3962944.1"/>
    </source>
</evidence>
<dbReference type="EMBL" id="DAAGQE010000006">
    <property type="protein sequence ID" value="HAB4099334.1"/>
    <property type="molecule type" value="Genomic_DNA"/>
</dbReference>
<evidence type="ECO:0000313" key="26">
    <source>
        <dbReference type="EMBL" id="HAB5015739.1"/>
    </source>
</evidence>
<dbReference type="EMBL" id="DAAFYE010000004">
    <property type="protein sequence ID" value="HAB1990352.1"/>
    <property type="molecule type" value="Genomic_DNA"/>
</dbReference>
<evidence type="ECO:0000313" key="10">
    <source>
        <dbReference type="EMBL" id="HAB1845382.1"/>
    </source>
</evidence>
<dbReference type="EMBL" id="DAAGTE010000030">
    <property type="protein sequence ID" value="HAB4457020.1"/>
    <property type="molecule type" value="Genomic_DNA"/>
</dbReference>
<dbReference type="EMBL" id="DAAGTH010000008">
    <property type="protein sequence ID" value="HAB4464441.1"/>
    <property type="molecule type" value="Genomic_DNA"/>
</dbReference>
<protein>
    <submittedName>
        <fullName evidence="2">Uncharacterized protein</fullName>
    </submittedName>
</protein>
<dbReference type="Proteomes" id="UP000885362">
    <property type="component" value="Unassembled WGS sequence"/>
</dbReference>
<dbReference type="EMBL" id="DAAHJH010000002">
    <property type="protein sequence ID" value="HAB6338119.1"/>
    <property type="molecule type" value="Genomic_DNA"/>
</dbReference>